<dbReference type="HAMAP" id="MF_00041">
    <property type="entry name" value="Cys_tRNA_synth"/>
    <property type="match status" value="1"/>
</dbReference>
<gene>
    <name evidence="13" type="ORF">A3F08_03280</name>
</gene>
<keyword evidence="8" id="KW-0067">ATP-binding</keyword>
<keyword evidence="4 13" id="KW-0436">Ligase</keyword>
<evidence type="ECO:0000256" key="8">
    <source>
        <dbReference type="ARBA" id="ARBA00022840"/>
    </source>
</evidence>
<evidence type="ECO:0000256" key="1">
    <source>
        <dbReference type="ARBA" id="ARBA00001947"/>
    </source>
</evidence>
<keyword evidence="7" id="KW-0862">Zinc</keyword>
<keyword evidence="9" id="KW-0648">Protein biosynthesis</keyword>
<dbReference type="InterPro" id="IPR032678">
    <property type="entry name" value="tRNA-synt_1_cat_dom"/>
</dbReference>
<dbReference type="Pfam" id="PF01406">
    <property type="entry name" value="tRNA-synt_1e"/>
    <property type="match status" value="2"/>
</dbReference>
<reference evidence="13 14" key="1">
    <citation type="journal article" date="2016" name="Nat. Commun.">
        <title>Thousands of microbial genomes shed light on interconnected biogeochemical processes in an aquifer system.</title>
        <authorList>
            <person name="Anantharaman K."/>
            <person name="Brown C.T."/>
            <person name="Hug L.A."/>
            <person name="Sharon I."/>
            <person name="Castelle C.J."/>
            <person name="Probst A.J."/>
            <person name="Thomas B.C."/>
            <person name="Singh A."/>
            <person name="Wilkins M.J."/>
            <person name="Karaoz U."/>
            <person name="Brodie E.L."/>
            <person name="Williams K.H."/>
            <person name="Hubbard S.S."/>
            <person name="Banfield J.F."/>
        </authorList>
    </citation>
    <scope>NUCLEOTIDE SEQUENCE [LARGE SCALE GENOMIC DNA]</scope>
</reference>
<dbReference type="PRINTS" id="PR00983">
    <property type="entry name" value="TRNASYNTHCYS"/>
</dbReference>
<keyword evidence="5" id="KW-0479">Metal-binding</keyword>
<dbReference type="STRING" id="1797469.A3F08_03280"/>
<dbReference type="Proteomes" id="UP000176451">
    <property type="component" value="Unassembled WGS sequence"/>
</dbReference>
<accession>A0A1F5EI30</accession>
<sequence length="366" mass="42382">MIKLYNTLSKTKEVFKPIKGKTVGFYTCGPTVYDCAHIGNFRTYIFEDVLRRVLEFNGYKVNHIENITDVDDKTIKRSIQKKMSLHNLTEKFTNIFFSDLKKVNIKPAVKFPRATKHIKQMVELIQKLLDKNIAYLSDDRSIYFSIKKFKNYGKFANLDLMGLKEGARVLADEYQKEQGSDFVLWKKWNKNDGDNFWKQEFAISDPSTSLPRAYSGQVGTSKRYAIKGRPGWHLECSAMSKKYLGQPFDIHAGAVDLIFPHHQNEIAQSEAAYGKKMVNYWIHGEHLLVDKKKMAKSAGNFYALADIIKKDYHPLALRYLCLESHYRSKMNFTWKALDAAQNTLNAIRQLGQRQKTSKHLNIKTLK</sequence>
<proteinExistence type="inferred from homology"/>
<protein>
    <recommendedName>
        <fullName evidence="3">cysteine--tRNA ligase</fullName>
        <ecNumber evidence="3">6.1.1.16</ecNumber>
    </recommendedName>
    <alternativeName>
        <fullName evidence="11">Cysteinyl-tRNA synthetase</fullName>
    </alternativeName>
</protein>
<dbReference type="AlphaFoldDB" id="A0A1F5EI30"/>
<dbReference type="GO" id="GO:0046872">
    <property type="term" value="F:metal ion binding"/>
    <property type="evidence" value="ECO:0007669"/>
    <property type="project" value="UniProtKB-KW"/>
</dbReference>
<comment type="subunit">
    <text evidence="2">Monomer.</text>
</comment>
<dbReference type="PANTHER" id="PTHR10890">
    <property type="entry name" value="CYSTEINYL-TRNA SYNTHETASE"/>
    <property type="match status" value="1"/>
</dbReference>
<feature type="non-terminal residue" evidence="13">
    <location>
        <position position="366"/>
    </location>
</feature>
<dbReference type="Gene3D" id="3.40.50.620">
    <property type="entry name" value="HUPs"/>
    <property type="match status" value="1"/>
</dbReference>
<keyword evidence="10" id="KW-0030">Aminoacyl-tRNA synthetase</keyword>
<evidence type="ECO:0000256" key="7">
    <source>
        <dbReference type="ARBA" id="ARBA00022833"/>
    </source>
</evidence>
<dbReference type="GO" id="GO:0005829">
    <property type="term" value="C:cytosol"/>
    <property type="evidence" value="ECO:0007669"/>
    <property type="project" value="TreeGrafter"/>
</dbReference>
<dbReference type="InterPro" id="IPR015803">
    <property type="entry name" value="Cys-tRNA-ligase"/>
</dbReference>
<name>A0A1F5EI30_9BACT</name>
<evidence type="ECO:0000256" key="5">
    <source>
        <dbReference type="ARBA" id="ARBA00022723"/>
    </source>
</evidence>
<dbReference type="GO" id="GO:0005524">
    <property type="term" value="F:ATP binding"/>
    <property type="evidence" value="ECO:0007669"/>
    <property type="project" value="UniProtKB-KW"/>
</dbReference>
<evidence type="ECO:0000256" key="4">
    <source>
        <dbReference type="ARBA" id="ARBA00022598"/>
    </source>
</evidence>
<dbReference type="InterPro" id="IPR024909">
    <property type="entry name" value="Cys-tRNA/MSH_ligase"/>
</dbReference>
<comment type="caution">
    <text evidence="13">The sequence shown here is derived from an EMBL/GenBank/DDBJ whole genome shotgun (WGS) entry which is preliminary data.</text>
</comment>
<evidence type="ECO:0000256" key="2">
    <source>
        <dbReference type="ARBA" id="ARBA00011245"/>
    </source>
</evidence>
<dbReference type="PANTHER" id="PTHR10890:SF3">
    <property type="entry name" value="CYSTEINE--TRNA LIGASE, CYTOPLASMIC"/>
    <property type="match status" value="1"/>
</dbReference>
<dbReference type="GO" id="GO:0006423">
    <property type="term" value="P:cysteinyl-tRNA aminoacylation"/>
    <property type="evidence" value="ECO:0007669"/>
    <property type="project" value="InterPro"/>
</dbReference>
<keyword evidence="6" id="KW-0547">Nucleotide-binding</keyword>
<organism evidence="13 14">
    <name type="scientific">Candidatus Berkelbacteria bacterium RIFCSPHIGHO2_12_FULL_36_9</name>
    <dbReference type="NCBI Taxonomy" id="1797469"/>
    <lineage>
        <taxon>Bacteria</taxon>
        <taxon>Candidatus Berkelbacteria</taxon>
    </lineage>
</organism>
<dbReference type="SUPFAM" id="SSF52374">
    <property type="entry name" value="Nucleotidylyl transferase"/>
    <property type="match status" value="1"/>
</dbReference>
<evidence type="ECO:0000259" key="12">
    <source>
        <dbReference type="Pfam" id="PF01406"/>
    </source>
</evidence>
<evidence type="ECO:0000256" key="6">
    <source>
        <dbReference type="ARBA" id="ARBA00022741"/>
    </source>
</evidence>
<dbReference type="CDD" id="cd00672">
    <property type="entry name" value="CysRS_core"/>
    <property type="match status" value="1"/>
</dbReference>
<dbReference type="EC" id="6.1.1.16" evidence="3"/>
<evidence type="ECO:0000256" key="3">
    <source>
        <dbReference type="ARBA" id="ARBA00012832"/>
    </source>
</evidence>
<evidence type="ECO:0000256" key="9">
    <source>
        <dbReference type="ARBA" id="ARBA00022917"/>
    </source>
</evidence>
<evidence type="ECO:0000313" key="13">
    <source>
        <dbReference type="EMBL" id="OGD66864.1"/>
    </source>
</evidence>
<feature type="domain" description="tRNA synthetases class I catalytic" evidence="12">
    <location>
        <begin position="227"/>
        <end position="341"/>
    </location>
</feature>
<dbReference type="GO" id="GO:0004817">
    <property type="term" value="F:cysteine-tRNA ligase activity"/>
    <property type="evidence" value="ECO:0007669"/>
    <property type="project" value="UniProtKB-EC"/>
</dbReference>
<feature type="domain" description="tRNA synthetases class I catalytic" evidence="12">
    <location>
        <begin position="15"/>
        <end position="198"/>
    </location>
</feature>
<dbReference type="EMBL" id="MEZV01000025">
    <property type="protein sequence ID" value="OGD66864.1"/>
    <property type="molecule type" value="Genomic_DNA"/>
</dbReference>
<evidence type="ECO:0000313" key="14">
    <source>
        <dbReference type="Proteomes" id="UP000176451"/>
    </source>
</evidence>
<evidence type="ECO:0000256" key="10">
    <source>
        <dbReference type="ARBA" id="ARBA00023146"/>
    </source>
</evidence>
<dbReference type="InterPro" id="IPR014729">
    <property type="entry name" value="Rossmann-like_a/b/a_fold"/>
</dbReference>
<comment type="cofactor">
    <cofactor evidence="1">
        <name>Zn(2+)</name>
        <dbReference type="ChEBI" id="CHEBI:29105"/>
    </cofactor>
</comment>
<evidence type="ECO:0000256" key="11">
    <source>
        <dbReference type="ARBA" id="ARBA00031499"/>
    </source>
</evidence>